<organism evidence="2 3">
    <name type="scientific">Agrobacterium tumefaciens</name>
    <dbReference type="NCBI Taxonomy" id="358"/>
    <lineage>
        <taxon>Bacteria</taxon>
        <taxon>Pseudomonadati</taxon>
        <taxon>Pseudomonadota</taxon>
        <taxon>Alphaproteobacteria</taxon>
        <taxon>Hyphomicrobiales</taxon>
        <taxon>Rhizobiaceae</taxon>
        <taxon>Rhizobium/Agrobacterium group</taxon>
        <taxon>Agrobacterium</taxon>
        <taxon>Agrobacterium tumefaciens complex</taxon>
    </lineage>
</organism>
<accession>A0AA44F7H9</accession>
<dbReference type="InterPro" id="IPR013557">
    <property type="entry name" value="AntA/B_antirep"/>
</dbReference>
<dbReference type="Proteomes" id="UP000702952">
    <property type="component" value="Unassembled WGS sequence"/>
</dbReference>
<evidence type="ECO:0000313" key="3">
    <source>
        <dbReference type="Proteomes" id="UP000702952"/>
    </source>
</evidence>
<dbReference type="EMBL" id="JAAMAY010000033">
    <property type="protein sequence ID" value="NTC30859.1"/>
    <property type="molecule type" value="Genomic_DNA"/>
</dbReference>
<feature type="domain" description="AntA/AntB antirepressor" evidence="1">
    <location>
        <begin position="23"/>
        <end position="97"/>
    </location>
</feature>
<gene>
    <name evidence="2" type="ORF">G6M46_22260</name>
</gene>
<comment type="caution">
    <text evidence="2">The sequence shown here is derived from an EMBL/GenBank/DDBJ whole genome shotgun (WGS) entry which is preliminary data.</text>
</comment>
<sequence>MNAQNQFPAISDKAISGQIVKTVDGREVHRFLQAKKDYTTWMKDRIAKFGFVENVDYVRVDNLSSPNSGSAKARAQVTSEYFLTIGMGKELGMVDRSAKGREIRKYFLSIEEAATAPKPLTTTETLIQMLTLQADVERRQIELERQQAENQTKFIDIEARFAQVEATKALLAKPQHCETKTEIKARINKLYGLPAWLIDEVLTSISYRPPVFSMVKNGHENAQGSHFPVYQIIDITKLFKRFVSECTPATATTSTHPSINGRFKLIRR</sequence>
<proteinExistence type="predicted"/>
<dbReference type="RefSeq" id="WP_065660487.1">
    <property type="nucleotide sequence ID" value="NZ_CP123839.1"/>
</dbReference>
<name>A0AA44F7H9_AGRTU</name>
<evidence type="ECO:0000313" key="2">
    <source>
        <dbReference type="EMBL" id="NTC30859.1"/>
    </source>
</evidence>
<dbReference type="AlphaFoldDB" id="A0AA44F7H9"/>
<protein>
    <recommendedName>
        <fullName evidence="1">AntA/AntB antirepressor domain-containing protein</fullName>
    </recommendedName>
</protein>
<reference evidence="2" key="1">
    <citation type="journal article" date="2020" name="Science">
        <title>Unexpected conservation and global transmission of agrobacterial virulence plasmids.</title>
        <authorList>
            <person name="Weisberg A.J."/>
            <person name="Davis E.W. 2nd"/>
            <person name="Tabima J."/>
            <person name="Belcher M.S."/>
            <person name="Miller M."/>
            <person name="Kuo C.H."/>
            <person name="Loper J.E."/>
            <person name="Grunwald N.J."/>
            <person name="Putnam M.L."/>
            <person name="Chang J.H."/>
        </authorList>
    </citation>
    <scope>NUCLEOTIDE SEQUENCE</scope>
    <source>
        <strain evidence="2">17-1853-1a</strain>
    </source>
</reference>
<evidence type="ECO:0000259" key="1">
    <source>
        <dbReference type="Pfam" id="PF08346"/>
    </source>
</evidence>
<dbReference type="Pfam" id="PF08346">
    <property type="entry name" value="AntA"/>
    <property type="match status" value="1"/>
</dbReference>